<keyword evidence="3" id="KW-1185">Reference proteome</keyword>
<evidence type="ECO:0000313" key="3">
    <source>
        <dbReference type="Proteomes" id="UP000073492"/>
    </source>
</evidence>
<sequence>MSYFLQIQAQTRIHIMRFSILSVLYLASNAAAYYNCELPTDVQPYGTCVGNGGDAGSYTCTPEMDVNRSTSVLRIVRREEA</sequence>
<reference evidence="2 3" key="1">
    <citation type="submission" date="2015-07" db="EMBL/GenBank/DDBJ databases">
        <title>Comparative genomics of the Sigatoka disease complex on banana suggests a link between parallel evolutionary changes in Pseudocercospora fijiensis and Pseudocercospora eumusae and increased virulence on the banana host.</title>
        <authorList>
            <person name="Chang T.-C."/>
            <person name="Salvucci A."/>
            <person name="Crous P.W."/>
            <person name="Stergiopoulos I."/>
        </authorList>
    </citation>
    <scope>NUCLEOTIDE SEQUENCE [LARGE SCALE GENOMIC DNA]</scope>
    <source>
        <strain evidence="2 3">CBS 116634</strain>
    </source>
</reference>
<organism evidence="2 3">
    <name type="scientific">Pseudocercospora musae</name>
    <dbReference type="NCBI Taxonomy" id="113226"/>
    <lineage>
        <taxon>Eukaryota</taxon>
        <taxon>Fungi</taxon>
        <taxon>Dikarya</taxon>
        <taxon>Ascomycota</taxon>
        <taxon>Pezizomycotina</taxon>
        <taxon>Dothideomycetes</taxon>
        <taxon>Dothideomycetidae</taxon>
        <taxon>Mycosphaerellales</taxon>
        <taxon>Mycosphaerellaceae</taxon>
        <taxon>Pseudocercospora</taxon>
    </lineage>
</organism>
<proteinExistence type="predicted"/>
<dbReference type="AlphaFoldDB" id="A0A139ITD5"/>
<accession>A0A139ITD5</accession>
<evidence type="ECO:0000313" key="2">
    <source>
        <dbReference type="EMBL" id="KXT18011.1"/>
    </source>
</evidence>
<feature type="chain" id="PRO_5007297711" description="CBM1 domain-containing protein" evidence="1">
    <location>
        <begin position="33"/>
        <end position="81"/>
    </location>
</feature>
<dbReference type="EMBL" id="LFZO01000012">
    <property type="protein sequence ID" value="KXT18011.1"/>
    <property type="molecule type" value="Genomic_DNA"/>
</dbReference>
<dbReference type="Proteomes" id="UP000073492">
    <property type="component" value="Unassembled WGS sequence"/>
</dbReference>
<comment type="caution">
    <text evidence="2">The sequence shown here is derived from an EMBL/GenBank/DDBJ whole genome shotgun (WGS) entry which is preliminary data.</text>
</comment>
<evidence type="ECO:0000256" key="1">
    <source>
        <dbReference type="SAM" id="SignalP"/>
    </source>
</evidence>
<gene>
    <name evidence="2" type="ORF">AC579_9608</name>
</gene>
<feature type="signal peptide" evidence="1">
    <location>
        <begin position="1"/>
        <end position="32"/>
    </location>
</feature>
<name>A0A139ITD5_9PEZI</name>
<keyword evidence="1" id="KW-0732">Signal</keyword>
<evidence type="ECO:0008006" key="4">
    <source>
        <dbReference type="Google" id="ProtNLM"/>
    </source>
</evidence>
<protein>
    <recommendedName>
        <fullName evidence="4">CBM1 domain-containing protein</fullName>
    </recommendedName>
</protein>